<dbReference type="InterPro" id="IPR050707">
    <property type="entry name" value="HTH_MetabolicPath_Reg"/>
</dbReference>
<dbReference type="Gene3D" id="1.10.10.10">
    <property type="entry name" value="Winged helix-like DNA-binding domain superfamily/Winged helix DNA-binding domain"/>
    <property type="match status" value="1"/>
</dbReference>
<keyword evidence="2" id="KW-0238">DNA-binding</keyword>
<evidence type="ECO:0000256" key="1">
    <source>
        <dbReference type="ARBA" id="ARBA00023015"/>
    </source>
</evidence>
<dbReference type="PROSITE" id="PS51077">
    <property type="entry name" value="HTH_ICLR"/>
    <property type="match status" value="1"/>
</dbReference>
<dbReference type="KEGG" id="bvz:BRAD3257_2280"/>
<feature type="domain" description="HTH iclR-type" evidence="4">
    <location>
        <begin position="61"/>
        <end position="123"/>
    </location>
</feature>
<dbReference type="InterPro" id="IPR029016">
    <property type="entry name" value="GAF-like_dom_sf"/>
</dbReference>
<dbReference type="Pfam" id="PF01614">
    <property type="entry name" value="IclR_C"/>
    <property type="match status" value="1"/>
</dbReference>
<dbReference type="EMBL" id="LS398110">
    <property type="protein sequence ID" value="SPP93357.1"/>
    <property type="molecule type" value="Genomic_DNA"/>
</dbReference>
<protein>
    <submittedName>
        <fullName evidence="6">IclR family transcriptional regulator, acetate operon repressor</fullName>
    </submittedName>
</protein>
<dbReference type="InterPro" id="IPR014757">
    <property type="entry name" value="Tscrpt_reg_IclR_C"/>
</dbReference>
<sequence length="304" mass="33226">MFLLPRLSKCAIIRYIVPFTEASKETGGWQALSGKAGLVLSAALVPFAGGCRSAEIAVRVMKSLLKSLDVLEAVAEMQPVGVSELARRLNLPKTTTQRILQTFATTGWLRPVGGEATRWQIGHRVLHLQVPELQGGQLYVVARKPMQELRDQVNETVHLSILDGLDAMLLIDRVDCTQNVRTFSPIGDRSPIHATAIGTAVMAHLSPDEVDAIIRRGLTRYTENTLTDPEALRAELDRVRKRGYSLNLCCYRPAVCAIGAAILDSQGRPVGGLCISMPASRYVEQNEKIWGDMVSATARKISIG</sequence>
<dbReference type="AlphaFoldDB" id="A0A2U3PW08"/>
<dbReference type="GO" id="GO:0003677">
    <property type="term" value="F:DNA binding"/>
    <property type="evidence" value="ECO:0007669"/>
    <property type="project" value="UniProtKB-KW"/>
</dbReference>
<dbReference type="InterPro" id="IPR005471">
    <property type="entry name" value="Tscrpt_reg_IclR_N"/>
</dbReference>
<keyword evidence="3" id="KW-0804">Transcription</keyword>
<evidence type="ECO:0000313" key="7">
    <source>
        <dbReference type="Proteomes" id="UP000246085"/>
    </source>
</evidence>
<dbReference type="PROSITE" id="PS51078">
    <property type="entry name" value="ICLR_ED"/>
    <property type="match status" value="1"/>
</dbReference>
<dbReference type="PANTHER" id="PTHR30136:SF24">
    <property type="entry name" value="HTH-TYPE TRANSCRIPTIONAL REPRESSOR ALLR"/>
    <property type="match status" value="1"/>
</dbReference>
<dbReference type="PANTHER" id="PTHR30136">
    <property type="entry name" value="HELIX-TURN-HELIX TRANSCRIPTIONAL REGULATOR, ICLR FAMILY"/>
    <property type="match status" value="1"/>
</dbReference>
<dbReference type="Pfam" id="PF09339">
    <property type="entry name" value="HTH_IclR"/>
    <property type="match status" value="1"/>
</dbReference>
<evidence type="ECO:0000313" key="6">
    <source>
        <dbReference type="EMBL" id="SPP93357.1"/>
    </source>
</evidence>
<dbReference type="Gene3D" id="3.30.450.40">
    <property type="match status" value="1"/>
</dbReference>
<dbReference type="InterPro" id="IPR036390">
    <property type="entry name" value="WH_DNA-bd_sf"/>
</dbReference>
<gene>
    <name evidence="6" type="ORF">BRAD3257_2280</name>
</gene>
<evidence type="ECO:0000256" key="2">
    <source>
        <dbReference type="ARBA" id="ARBA00023125"/>
    </source>
</evidence>
<name>A0A2U3PW08_9BRAD</name>
<proteinExistence type="predicted"/>
<organism evidence="6 7">
    <name type="scientific">Bradyrhizobium vignae</name>
    <dbReference type="NCBI Taxonomy" id="1549949"/>
    <lineage>
        <taxon>Bacteria</taxon>
        <taxon>Pseudomonadati</taxon>
        <taxon>Pseudomonadota</taxon>
        <taxon>Alphaproteobacteria</taxon>
        <taxon>Hyphomicrobiales</taxon>
        <taxon>Nitrobacteraceae</taxon>
        <taxon>Bradyrhizobium</taxon>
    </lineage>
</organism>
<dbReference type="SMART" id="SM00346">
    <property type="entry name" value="HTH_ICLR"/>
    <property type="match status" value="1"/>
</dbReference>
<keyword evidence="1" id="KW-0805">Transcription regulation</keyword>
<accession>A0A2U3PW08</accession>
<dbReference type="SUPFAM" id="SSF55781">
    <property type="entry name" value="GAF domain-like"/>
    <property type="match status" value="1"/>
</dbReference>
<dbReference type="Proteomes" id="UP000246085">
    <property type="component" value="Chromosome BRAD3257"/>
</dbReference>
<dbReference type="SUPFAM" id="SSF46785">
    <property type="entry name" value="Winged helix' DNA-binding domain"/>
    <property type="match status" value="1"/>
</dbReference>
<feature type="domain" description="IclR-ED" evidence="5">
    <location>
        <begin position="124"/>
        <end position="304"/>
    </location>
</feature>
<reference evidence="6 7" key="1">
    <citation type="submission" date="2018-03" db="EMBL/GenBank/DDBJ databases">
        <authorList>
            <person name="Gully D."/>
        </authorList>
    </citation>
    <scope>NUCLEOTIDE SEQUENCE [LARGE SCALE GENOMIC DNA]</scope>
    <source>
        <strain evidence="6">ORS3257</strain>
    </source>
</reference>
<dbReference type="GO" id="GO:0045892">
    <property type="term" value="P:negative regulation of DNA-templated transcription"/>
    <property type="evidence" value="ECO:0007669"/>
    <property type="project" value="TreeGrafter"/>
</dbReference>
<evidence type="ECO:0000259" key="5">
    <source>
        <dbReference type="PROSITE" id="PS51078"/>
    </source>
</evidence>
<evidence type="ECO:0000259" key="4">
    <source>
        <dbReference type="PROSITE" id="PS51077"/>
    </source>
</evidence>
<dbReference type="InterPro" id="IPR036388">
    <property type="entry name" value="WH-like_DNA-bd_sf"/>
</dbReference>
<dbReference type="GO" id="GO:0003700">
    <property type="term" value="F:DNA-binding transcription factor activity"/>
    <property type="evidence" value="ECO:0007669"/>
    <property type="project" value="TreeGrafter"/>
</dbReference>
<evidence type="ECO:0000256" key="3">
    <source>
        <dbReference type="ARBA" id="ARBA00023163"/>
    </source>
</evidence>